<dbReference type="WBParaSite" id="HPLM_0000501201-mRNA-1">
    <property type="protein sequence ID" value="HPLM_0000501201-mRNA-1"/>
    <property type="gene ID" value="HPLM_0000501201"/>
</dbReference>
<name>A0A0N4W508_HAEPC</name>
<evidence type="ECO:0000256" key="1">
    <source>
        <dbReference type="SAM" id="SignalP"/>
    </source>
</evidence>
<reference evidence="2 3" key="2">
    <citation type="submission" date="2018-11" db="EMBL/GenBank/DDBJ databases">
        <authorList>
            <consortium name="Pathogen Informatics"/>
        </authorList>
    </citation>
    <scope>NUCLEOTIDE SEQUENCE [LARGE SCALE GENOMIC DNA]</scope>
    <source>
        <strain evidence="2 3">MHpl1</strain>
    </source>
</reference>
<gene>
    <name evidence="2" type="ORF">HPLM_LOCUS5004</name>
</gene>
<proteinExistence type="predicted"/>
<organism evidence="4">
    <name type="scientific">Haemonchus placei</name>
    <name type="common">Barber's pole worm</name>
    <dbReference type="NCBI Taxonomy" id="6290"/>
    <lineage>
        <taxon>Eukaryota</taxon>
        <taxon>Metazoa</taxon>
        <taxon>Ecdysozoa</taxon>
        <taxon>Nematoda</taxon>
        <taxon>Chromadorea</taxon>
        <taxon>Rhabditida</taxon>
        <taxon>Rhabditina</taxon>
        <taxon>Rhabditomorpha</taxon>
        <taxon>Strongyloidea</taxon>
        <taxon>Trichostrongylidae</taxon>
        <taxon>Haemonchus</taxon>
    </lineage>
</organism>
<dbReference type="AlphaFoldDB" id="A0A0N4W508"/>
<evidence type="ECO:0000313" key="2">
    <source>
        <dbReference type="EMBL" id="VDO24594.1"/>
    </source>
</evidence>
<evidence type="ECO:0000313" key="3">
    <source>
        <dbReference type="Proteomes" id="UP000268014"/>
    </source>
</evidence>
<accession>A0A0N4W508</accession>
<dbReference type="OrthoDB" id="5860458at2759"/>
<feature type="signal peptide" evidence="1">
    <location>
        <begin position="1"/>
        <end position="17"/>
    </location>
</feature>
<keyword evidence="3" id="KW-1185">Reference proteome</keyword>
<keyword evidence="1" id="KW-0732">Signal</keyword>
<dbReference type="EMBL" id="UZAF01016277">
    <property type="protein sequence ID" value="VDO24594.1"/>
    <property type="molecule type" value="Genomic_DNA"/>
</dbReference>
<dbReference type="Proteomes" id="UP000268014">
    <property type="component" value="Unassembled WGS sequence"/>
</dbReference>
<sequence>MLISFYGLTALAAICSSYKIVVFAPDISNSQVGWNKRVSETLAKAGHDVTVVLVQTLEDPDKDISFNSQVKVVPVNASSGLTKKGFEEFTKDTVFGVSKFELA</sequence>
<evidence type="ECO:0000313" key="4">
    <source>
        <dbReference type="WBParaSite" id="HPLM_0000501201-mRNA-1"/>
    </source>
</evidence>
<protein>
    <submittedName>
        <fullName evidence="4">Glucuronosyltransferase</fullName>
    </submittedName>
</protein>
<reference evidence="4" key="1">
    <citation type="submission" date="2017-02" db="UniProtKB">
        <authorList>
            <consortium name="WormBaseParasite"/>
        </authorList>
    </citation>
    <scope>IDENTIFICATION</scope>
</reference>
<feature type="chain" id="PRO_5043123532" evidence="1">
    <location>
        <begin position="18"/>
        <end position="103"/>
    </location>
</feature>